<feature type="transmembrane region" description="Helical" evidence="3">
    <location>
        <begin position="33"/>
        <end position="51"/>
    </location>
</feature>
<reference evidence="5" key="1">
    <citation type="journal article" date="2015" name="Proc. Natl. Acad. Sci. U.S.A.">
        <title>Networks of energetic and metabolic interactions define dynamics in microbial communities.</title>
        <authorList>
            <person name="Embree M."/>
            <person name="Liu J.K."/>
            <person name="Al-Bassam M.M."/>
            <person name="Zengler K."/>
        </authorList>
    </citation>
    <scope>NUCLEOTIDE SEQUENCE</scope>
</reference>
<dbReference type="PANTHER" id="PTHR44227">
    <property type="match status" value="1"/>
</dbReference>
<comment type="caution">
    <text evidence="5">The sequence shown here is derived from an EMBL/GenBank/DDBJ whole genome shotgun (WGS) entry which is preliminary data.</text>
</comment>
<dbReference type="PANTHER" id="PTHR44227:SF3">
    <property type="entry name" value="PROTEIN O-MANNOSYL-TRANSFERASE TMTC4"/>
    <property type="match status" value="1"/>
</dbReference>
<feature type="transmembrane region" description="Helical" evidence="3">
    <location>
        <begin position="350"/>
        <end position="374"/>
    </location>
</feature>
<dbReference type="AlphaFoldDB" id="A0A0W8FMB2"/>
<feature type="transmembrane region" description="Helical" evidence="3">
    <location>
        <begin position="198"/>
        <end position="221"/>
    </location>
</feature>
<keyword evidence="3" id="KW-1133">Transmembrane helix</keyword>
<organism evidence="5">
    <name type="scientific">hydrocarbon metagenome</name>
    <dbReference type="NCBI Taxonomy" id="938273"/>
    <lineage>
        <taxon>unclassified sequences</taxon>
        <taxon>metagenomes</taxon>
        <taxon>ecological metagenomes</taxon>
    </lineage>
</organism>
<dbReference type="EMBL" id="LNQE01000991">
    <property type="protein sequence ID" value="KUG22056.1"/>
    <property type="molecule type" value="Genomic_DNA"/>
</dbReference>
<dbReference type="InterPro" id="IPR038731">
    <property type="entry name" value="RgtA/B/C-like"/>
</dbReference>
<proteinExistence type="predicted"/>
<keyword evidence="1" id="KW-0677">Repeat</keyword>
<feature type="transmembrane region" description="Helical" evidence="3">
    <location>
        <begin position="169"/>
        <end position="186"/>
    </location>
</feature>
<keyword evidence="3" id="KW-0472">Membrane</keyword>
<accession>A0A0W8FMB2</accession>
<keyword evidence="2" id="KW-0802">TPR repeat</keyword>
<name>A0A0W8FMB2_9ZZZZ</name>
<keyword evidence="3" id="KW-0812">Transmembrane</keyword>
<evidence type="ECO:0000256" key="1">
    <source>
        <dbReference type="ARBA" id="ARBA00022737"/>
    </source>
</evidence>
<feature type="domain" description="Glycosyltransferase RgtA/B/C/D-like" evidence="4">
    <location>
        <begin position="105"/>
        <end position="223"/>
    </location>
</feature>
<feature type="transmembrane region" description="Helical" evidence="3">
    <location>
        <begin position="318"/>
        <end position="343"/>
    </location>
</feature>
<sequence>MKNSQKKMKSILDHGQKEFFIPDKFKPTHSHSVFFIIIVLALLIIADYWPVQNYEFLNYDDPLYVTSNYQIQSGITFKSIAGTFTNISTSNWHPLTMISHMLDWTLFGNNVGGHHWTNVIIHIFNTILLFLLFNILTGALWQSALVAALFAIHPLNVESVAWIAERKNVLSTFFLISTILFYIRYVKSPGYKKYLPVLICFALGLMSKPMLVTLPLVLLLLDYWPLNRMQVTWQTGNNIQGYTPILTKKRNISFLIVEKVPLFILSFISIFITIYAARHYQTIAGFESFPVSRRIYNMIFSYSWYVKKFFYPTDLAAFYPHAVTTLQFLAALLFLIIITFFVYKHFRKHPYLLVGWLWYLGTLVPVIGIVQVGYQTMADRYAYVPLIGIFIMAAWGLPQLLLKIKNGKIIAAFIAAIFIVIITMATYLQVHVWKNNYSLLGHALSAYPENYSALQFRMERKNPDK</sequence>
<protein>
    <recommendedName>
        <fullName evidence="4">Glycosyltransferase RgtA/B/C/D-like domain-containing protein</fullName>
    </recommendedName>
</protein>
<feature type="transmembrane region" description="Helical" evidence="3">
    <location>
        <begin position="260"/>
        <end position="277"/>
    </location>
</feature>
<evidence type="ECO:0000256" key="3">
    <source>
        <dbReference type="SAM" id="Phobius"/>
    </source>
</evidence>
<evidence type="ECO:0000259" key="4">
    <source>
        <dbReference type="Pfam" id="PF13231"/>
    </source>
</evidence>
<evidence type="ECO:0000313" key="5">
    <source>
        <dbReference type="EMBL" id="KUG22056.1"/>
    </source>
</evidence>
<feature type="transmembrane region" description="Helical" evidence="3">
    <location>
        <begin position="380"/>
        <end position="397"/>
    </location>
</feature>
<evidence type="ECO:0000256" key="2">
    <source>
        <dbReference type="ARBA" id="ARBA00022803"/>
    </source>
</evidence>
<dbReference type="InterPro" id="IPR052346">
    <property type="entry name" value="O-mannosyl-transferase_TMTC"/>
</dbReference>
<dbReference type="Pfam" id="PF13231">
    <property type="entry name" value="PMT_2"/>
    <property type="match status" value="1"/>
</dbReference>
<gene>
    <name evidence="5" type="ORF">ASZ90_008167</name>
</gene>
<feature type="transmembrane region" description="Helical" evidence="3">
    <location>
        <begin position="409"/>
        <end position="430"/>
    </location>
</feature>
<feature type="transmembrane region" description="Helical" evidence="3">
    <location>
        <begin position="119"/>
        <end position="137"/>
    </location>
</feature>